<evidence type="ECO:0000313" key="1">
    <source>
        <dbReference type="EMBL" id="WTR74103.1"/>
    </source>
</evidence>
<protein>
    <recommendedName>
        <fullName evidence="3">DUF1963 domain-containing protein</fullName>
    </recommendedName>
</protein>
<dbReference type="EMBL" id="CP108188">
    <property type="protein sequence ID" value="WTR74103.1"/>
    <property type="molecule type" value="Genomic_DNA"/>
</dbReference>
<evidence type="ECO:0000313" key="2">
    <source>
        <dbReference type="Proteomes" id="UP001622594"/>
    </source>
</evidence>
<accession>A0ABZ1LL61</accession>
<reference evidence="1 2" key="1">
    <citation type="submission" date="2022-10" db="EMBL/GenBank/DDBJ databases">
        <title>The complete genomes of actinobacterial strains from the NBC collection.</title>
        <authorList>
            <person name="Joergensen T.S."/>
            <person name="Alvarez Arevalo M."/>
            <person name="Sterndorff E.B."/>
            <person name="Faurdal D."/>
            <person name="Vuksanovic O."/>
            <person name="Mourched A.-S."/>
            <person name="Charusanti P."/>
            <person name="Shaw S."/>
            <person name="Blin K."/>
            <person name="Weber T."/>
        </authorList>
    </citation>
    <scope>NUCLEOTIDE SEQUENCE [LARGE SCALE GENOMIC DNA]</scope>
    <source>
        <strain evidence="1 2">NBC_00123</strain>
    </source>
</reference>
<organism evidence="1 2">
    <name type="scientific">Streptomyces zaomyceticus</name>
    <dbReference type="NCBI Taxonomy" id="68286"/>
    <lineage>
        <taxon>Bacteria</taxon>
        <taxon>Bacillati</taxon>
        <taxon>Actinomycetota</taxon>
        <taxon>Actinomycetes</taxon>
        <taxon>Kitasatosporales</taxon>
        <taxon>Streptomycetaceae</taxon>
        <taxon>Streptomyces</taxon>
    </lineage>
</organism>
<name>A0ABZ1LL61_9ACTN</name>
<gene>
    <name evidence="1" type="ORF">OG814_34875</name>
</gene>
<dbReference type="RefSeq" id="WP_371637006.1">
    <property type="nucleotide sequence ID" value="NZ_CP108062.1"/>
</dbReference>
<evidence type="ECO:0008006" key="3">
    <source>
        <dbReference type="Google" id="ProtNLM"/>
    </source>
</evidence>
<dbReference type="Proteomes" id="UP001622594">
    <property type="component" value="Chromosome"/>
</dbReference>
<proteinExistence type="predicted"/>
<dbReference type="Gene3D" id="2.30.320.10">
    <property type="entry name" value="YwqG-like"/>
    <property type="match status" value="1"/>
</dbReference>
<keyword evidence="2" id="KW-1185">Reference proteome</keyword>
<sequence length="116" mass="13106">MWDELEFRFLDLDQETGWDYQSHLSTAPGTKLVGYPGWCQEPEWPECAGCGNRMEHLLTVESTEADAVSRRAWTPVEETHTPSEGPGLVLGDLGGVYFFECHACPGRPFTHRYDCP</sequence>